<evidence type="ECO:0000313" key="14">
    <source>
        <dbReference type="Proteomes" id="UP000315636"/>
    </source>
</evidence>
<proteinExistence type="inferred from homology"/>
<evidence type="ECO:0000256" key="9">
    <source>
        <dbReference type="ARBA" id="ARBA00049164"/>
    </source>
</evidence>
<dbReference type="Pfam" id="PF08240">
    <property type="entry name" value="ADH_N"/>
    <property type="match status" value="1"/>
</dbReference>
<dbReference type="GO" id="GO:0004022">
    <property type="term" value="F:alcohol dehydrogenase (NAD+) activity"/>
    <property type="evidence" value="ECO:0007669"/>
    <property type="project" value="UniProtKB-EC"/>
</dbReference>
<gene>
    <name evidence="13" type="ORF">SAMN06264849_10227</name>
</gene>
<dbReference type="EMBL" id="FXTI01000002">
    <property type="protein sequence ID" value="SMO45325.1"/>
    <property type="molecule type" value="Genomic_DNA"/>
</dbReference>
<dbReference type="GO" id="GO:0008270">
    <property type="term" value="F:zinc ion binding"/>
    <property type="evidence" value="ECO:0007669"/>
    <property type="project" value="InterPro"/>
</dbReference>
<dbReference type="PANTHER" id="PTHR42940:SF8">
    <property type="entry name" value="VACUOLAR PROTEIN SORTING-ASSOCIATED PROTEIN 11"/>
    <property type="match status" value="1"/>
</dbReference>
<dbReference type="NCBIfam" id="NF006940">
    <property type="entry name" value="PRK09422.1"/>
    <property type="match status" value="1"/>
</dbReference>
<comment type="cofactor">
    <cofactor evidence="1 11">
        <name>Zn(2+)</name>
        <dbReference type="ChEBI" id="CHEBI:29105"/>
    </cofactor>
</comment>
<dbReference type="AlphaFoldDB" id="A0A521BDZ1"/>
<evidence type="ECO:0000259" key="12">
    <source>
        <dbReference type="SMART" id="SM00829"/>
    </source>
</evidence>
<sequence length="340" mass="36586">MAKKMMASVVRDFAEPIQIEEVDIPEPGKGQVRVKIEASGICHTDIHAAHGDWPIKPKLPLIPGHEGVGIIEGVGKEVQGFKEGDRVVLPWLGYACGVCDYCNSGWETLCEQQLNTGYTIDGTHAEYALGYTKSIVKVPDNVNPLDAAPLTCAGVTTYKAVKISGARPANLVAIFGIGGLGHLALQYAKIAGATVVAVDLHDEKLELAKELGADYTVNASTHNPVEEIKKLGGADAAISLAVAPKAFEQAYQSLRRGGRIVFVALPADNHVQLPIFETVLNGIQVVGSIVGTRTDLEETMQLHALGRTKVIHETRHLHQVQKAFEEVEKAQAKARLVLQF</sequence>
<accession>A0A521BDZ1</accession>
<dbReference type="InterPro" id="IPR013154">
    <property type="entry name" value="ADH-like_N"/>
</dbReference>
<comment type="catalytic activity">
    <reaction evidence="10">
        <text>a primary alcohol + NAD(+) = an aldehyde + NADH + H(+)</text>
        <dbReference type="Rhea" id="RHEA:10736"/>
        <dbReference type="ChEBI" id="CHEBI:15378"/>
        <dbReference type="ChEBI" id="CHEBI:15734"/>
        <dbReference type="ChEBI" id="CHEBI:17478"/>
        <dbReference type="ChEBI" id="CHEBI:57540"/>
        <dbReference type="ChEBI" id="CHEBI:57945"/>
        <dbReference type="EC" id="1.1.1.1"/>
    </reaction>
</comment>
<keyword evidence="7" id="KW-0560">Oxidoreductase</keyword>
<dbReference type="InterPro" id="IPR020843">
    <property type="entry name" value="ER"/>
</dbReference>
<dbReference type="FunFam" id="3.90.180.10:FF:000002">
    <property type="entry name" value="Alcohol dehydrogenase AdhP"/>
    <property type="match status" value="1"/>
</dbReference>
<dbReference type="Proteomes" id="UP000315636">
    <property type="component" value="Unassembled WGS sequence"/>
</dbReference>
<keyword evidence="8" id="KW-0520">NAD</keyword>
<evidence type="ECO:0000256" key="11">
    <source>
        <dbReference type="RuleBase" id="RU361277"/>
    </source>
</evidence>
<dbReference type="InterPro" id="IPR002328">
    <property type="entry name" value="ADH_Zn_CS"/>
</dbReference>
<dbReference type="Gene3D" id="3.40.50.720">
    <property type="entry name" value="NAD(P)-binding Rossmann-like Domain"/>
    <property type="match status" value="1"/>
</dbReference>
<organism evidence="13 14">
    <name type="scientific">Melghirimyces algeriensis</name>
    <dbReference type="NCBI Taxonomy" id="910412"/>
    <lineage>
        <taxon>Bacteria</taxon>
        <taxon>Bacillati</taxon>
        <taxon>Bacillota</taxon>
        <taxon>Bacilli</taxon>
        <taxon>Bacillales</taxon>
        <taxon>Thermoactinomycetaceae</taxon>
        <taxon>Melghirimyces</taxon>
    </lineage>
</organism>
<feature type="domain" description="Enoyl reductase (ER)" evidence="12">
    <location>
        <begin position="12"/>
        <end position="338"/>
    </location>
</feature>
<keyword evidence="14" id="KW-1185">Reference proteome</keyword>
<dbReference type="InterPro" id="IPR011032">
    <property type="entry name" value="GroES-like_sf"/>
</dbReference>
<keyword evidence="6 11" id="KW-0862">Zinc</keyword>
<reference evidence="13 14" key="1">
    <citation type="submission" date="2017-05" db="EMBL/GenBank/DDBJ databases">
        <authorList>
            <person name="Varghese N."/>
            <person name="Submissions S."/>
        </authorList>
    </citation>
    <scope>NUCLEOTIDE SEQUENCE [LARGE SCALE GENOMIC DNA]</scope>
    <source>
        <strain evidence="13 14">DSM 45474</strain>
    </source>
</reference>
<dbReference type="CDD" id="cd08297">
    <property type="entry name" value="CAD3"/>
    <property type="match status" value="1"/>
</dbReference>
<dbReference type="SUPFAM" id="SSF50129">
    <property type="entry name" value="GroES-like"/>
    <property type="match status" value="1"/>
</dbReference>
<evidence type="ECO:0000256" key="4">
    <source>
        <dbReference type="ARBA" id="ARBA00016352"/>
    </source>
</evidence>
<dbReference type="SMART" id="SM00829">
    <property type="entry name" value="PKS_ER"/>
    <property type="match status" value="1"/>
</dbReference>
<dbReference type="PROSITE" id="PS00059">
    <property type="entry name" value="ADH_ZINC"/>
    <property type="match status" value="1"/>
</dbReference>
<dbReference type="InterPro" id="IPR013149">
    <property type="entry name" value="ADH-like_C"/>
</dbReference>
<evidence type="ECO:0000256" key="10">
    <source>
        <dbReference type="ARBA" id="ARBA00049243"/>
    </source>
</evidence>
<evidence type="ECO:0000256" key="2">
    <source>
        <dbReference type="ARBA" id="ARBA00008072"/>
    </source>
</evidence>
<comment type="similarity">
    <text evidence="2 11">Belongs to the zinc-containing alcohol dehydrogenase family.</text>
</comment>
<dbReference type="Gene3D" id="3.90.180.10">
    <property type="entry name" value="Medium-chain alcohol dehydrogenases, catalytic domain"/>
    <property type="match status" value="1"/>
</dbReference>
<evidence type="ECO:0000256" key="6">
    <source>
        <dbReference type="ARBA" id="ARBA00022833"/>
    </source>
</evidence>
<evidence type="ECO:0000256" key="7">
    <source>
        <dbReference type="ARBA" id="ARBA00023002"/>
    </source>
</evidence>
<dbReference type="Pfam" id="PF00107">
    <property type="entry name" value="ADH_zinc_N"/>
    <property type="match status" value="1"/>
</dbReference>
<keyword evidence="5 11" id="KW-0479">Metal-binding</keyword>
<dbReference type="InterPro" id="IPR036291">
    <property type="entry name" value="NAD(P)-bd_dom_sf"/>
</dbReference>
<dbReference type="PANTHER" id="PTHR42940">
    <property type="entry name" value="ALCOHOL DEHYDROGENASE 1-RELATED"/>
    <property type="match status" value="1"/>
</dbReference>
<name>A0A521BDZ1_9BACL</name>
<evidence type="ECO:0000256" key="3">
    <source>
        <dbReference type="ARBA" id="ARBA00013190"/>
    </source>
</evidence>
<evidence type="ECO:0000256" key="1">
    <source>
        <dbReference type="ARBA" id="ARBA00001947"/>
    </source>
</evidence>
<evidence type="ECO:0000256" key="8">
    <source>
        <dbReference type="ARBA" id="ARBA00023027"/>
    </source>
</evidence>
<dbReference type="EC" id="1.1.1.1" evidence="3"/>
<evidence type="ECO:0000313" key="13">
    <source>
        <dbReference type="EMBL" id="SMO45325.1"/>
    </source>
</evidence>
<dbReference type="FunFam" id="3.40.50.720:FF:000039">
    <property type="entry name" value="Alcohol dehydrogenase AdhP"/>
    <property type="match status" value="1"/>
</dbReference>
<dbReference type="SUPFAM" id="SSF51735">
    <property type="entry name" value="NAD(P)-binding Rossmann-fold domains"/>
    <property type="match status" value="1"/>
</dbReference>
<protein>
    <recommendedName>
        <fullName evidence="4">Alcohol dehydrogenase</fullName>
        <ecNumber evidence="3">1.1.1.1</ecNumber>
    </recommendedName>
</protein>
<evidence type="ECO:0000256" key="5">
    <source>
        <dbReference type="ARBA" id="ARBA00022723"/>
    </source>
</evidence>
<comment type="catalytic activity">
    <reaction evidence="9">
        <text>a secondary alcohol + NAD(+) = a ketone + NADH + H(+)</text>
        <dbReference type="Rhea" id="RHEA:10740"/>
        <dbReference type="ChEBI" id="CHEBI:15378"/>
        <dbReference type="ChEBI" id="CHEBI:17087"/>
        <dbReference type="ChEBI" id="CHEBI:35681"/>
        <dbReference type="ChEBI" id="CHEBI:57540"/>
        <dbReference type="ChEBI" id="CHEBI:57945"/>
        <dbReference type="EC" id="1.1.1.1"/>
    </reaction>
</comment>